<evidence type="ECO:0000313" key="1">
    <source>
        <dbReference type="EMBL" id="MBW9056191.1"/>
    </source>
</evidence>
<sequence>MKPEAPPRFAGFTLSAAFFRILPDSGHICATCAFFVARLHPSNRAADGFLLRIDAATVSVRKLESILGKPYAQIQRVKGPPRIRMDARRSDGTAM</sequence>
<reference evidence="1 2" key="1">
    <citation type="journal article" date="2021" name="MBio">
        <title>Poor Competitiveness of Bradyrhizobium in Pigeon Pea Root Colonization in Indian Soils.</title>
        <authorList>
            <person name="Chalasani D."/>
            <person name="Basu A."/>
            <person name="Pullabhotla S.V.S.R.N."/>
            <person name="Jorrin B."/>
            <person name="Neal A.L."/>
            <person name="Poole P.S."/>
            <person name="Podile A.R."/>
            <person name="Tkacz A."/>
        </authorList>
    </citation>
    <scope>NUCLEOTIDE SEQUENCE [LARGE SCALE GENOMIC DNA]</scope>
    <source>
        <strain evidence="1 2">HU56</strain>
    </source>
</reference>
<accession>A0ABS7H2P2</accession>
<name>A0ABS7H2P2_9HYPH</name>
<gene>
    <name evidence="1" type="ORF">JNB85_27655</name>
</gene>
<proteinExistence type="predicted"/>
<keyword evidence="2" id="KW-1185">Reference proteome</keyword>
<dbReference type="Proteomes" id="UP000717752">
    <property type="component" value="Unassembled WGS sequence"/>
</dbReference>
<protein>
    <submittedName>
        <fullName evidence="1">Uncharacterized protein</fullName>
    </submittedName>
</protein>
<dbReference type="RefSeq" id="WP_220337607.1">
    <property type="nucleotide sequence ID" value="NZ_JAEUAK010000015.1"/>
</dbReference>
<evidence type="ECO:0000313" key="2">
    <source>
        <dbReference type="Proteomes" id="UP000717752"/>
    </source>
</evidence>
<organism evidence="1 2">
    <name type="scientific">Rhizobium mesosinicum</name>
    <dbReference type="NCBI Taxonomy" id="335017"/>
    <lineage>
        <taxon>Bacteria</taxon>
        <taxon>Pseudomonadati</taxon>
        <taxon>Pseudomonadota</taxon>
        <taxon>Alphaproteobacteria</taxon>
        <taxon>Hyphomicrobiales</taxon>
        <taxon>Rhizobiaceae</taxon>
        <taxon>Rhizobium/Agrobacterium group</taxon>
        <taxon>Rhizobium</taxon>
    </lineage>
</organism>
<comment type="caution">
    <text evidence="1">The sequence shown here is derived from an EMBL/GenBank/DDBJ whole genome shotgun (WGS) entry which is preliminary data.</text>
</comment>
<dbReference type="EMBL" id="JAEUAK010000015">
    <property type="protein sequence ID" value="MBW9056191.1"/>
    <property type="molecule type" value="Genomic_DNA"/>
</dbReference>